<protein>
    <recommendedName>
        <fullName evidence="13">4Fe-4S ferredoxin-type domain-containing protein</fullName>
    </recommendedName>
</protein>
<keyword evidence="4" id="KW-0479">Metal-binding</keyword>
<feature type="compositionally biased region" description="Basic and acidic residues" evidence="12">
    <location>
        <begin position="162"/>
        <end position="172"/>
    </location>
</feature>
<evidence type="ECO:0000256" key="9">
    <source>
        <dbReference type="ARBA" id="ARBA00023027"/>
    </source>
</evidence>
<feature type="domain" description="4Fe-4S ferredoxin-type" evidence="13">
    <location>
        <begin position="67"/>
        <end position="96"/>
    </location>
</feature>
<evidence type="ECO:0000256" key="8">
    <source>
        <dbReference type="ARBA" id="ARBA00023014"/>
    </source>
</evidence>
<dbReference type="eggNOG" id="COG1143">
    <property type="taxonomic scope" value="Bacteria"/>
</dbReference>
<evidence type="ECO:0000256" key="10">
    <source>
        <dbReference type="ARBA" id="ARBA00023075"/>
    </source>
</evidence>
<dbReference type="InterPro" id="IPR017896">
    <property type="entry name" value="4Fe4S_Fe-S-bd"/>
</dbReference>
<evidence type="ECO:0000313" key="15">
    <source>
        <dbReference type="Proteomes" id="UP000004830"/>
    </source>
</evidence>
<keyword evidence="8" id="KW-0411">Iron-sulfur</keyword>
<dbReference type="SUPFAM" id="SSF54862">
    <property type="entry name" value="4Fe-4S ferredoxins"/>
    <property type="match status" value="1"/>
</dbReference>
<evidence type="ECO:0000256" key="5">
    <source>
        <dbReference type="ARBA" id="ARBA00022737"/>
    </source>
</evidence>
<gene>
    <name evidence="14" type="ORF">HMPREF9452_02056</name>
</gene>
<evidence type="ECO:0000256" key="12">
    <source>
        <dbReference type="SAM" id="MobiDB-lite"/>
    </source>
</evidence>
<dbReference type="PANTHER" id="PTHR10849:SF24">
    <property type="entry name" value="NADH-QUINONE OXIDOREDUCTASE SUBUNIT I 2"/>
    <property type="match status" value="1"/>
</dbReference>
<dbReference type="HOGENOM" id="CLU_067218_4_6_11"/>
<keyword evidence="10" id="KW-0830">Ubiquinone</keyword>
<sequence length="191" mass="20112">MGGFKLGKMTLRSLFSKPATVQYPFEKREPYPAMRGHVVNDIDECILCGLCTRACPVQALAVNRKEGTWTINPYRCIQCGYCIRECPRDSLSMGLTPPEASAHVEAIVMHKEMDEAPAPAKGAAKAAAGERAIKAERGTGAPARPKVKLTTEQEARVAAARAAKEAKKKAEAEAAAASAGDGAAAAGDAAE</sequence>
<keyword evidence="9" id="KW-0520">NAD</keyword>
<dbReference type="PROSITE" id="PS00198">
    <property type="entry name" value="4FE4S_FER_1"/>
    <property type="match status" value="1"/>
</dbReference>
<feature type="compositionally biased region" description="Low complexity" evidence="12">
    <location>
        <begin position="173"/>
        <end position="191"/>
    </location>
</feature>
<keyword evidence="5" id="KW-0677">Repeat</keyword>
<keyword evidence="1" id="KW-1003">Cell membrane</keyword>
<dbReference type="OrthoDB" id="3175224at2"/>
<accession>G1WL43</accession>
<dbReference type="RefSeq" id="WP_009142079.1">
    <property type="nucleotide sequence ID" value="NZ_JH126474.1"/>
</dbReference>
<keyword evidence="2" id="KW-0004">4Fe-4S</keyword>
<evidence type="ECO:0000256" key="11">
    <source>
        <dbReference type="ARBA" id="ARBA00023136"/>
    </source>
</evidence>
<evidence type="ECO:0000256" key="7">
    <source>
        <dbReference type="ARBA" id="ARBA00023004"/>
    </source>
</evidence>
<dbReference type="GO" id="GO:0016020">
    <property type="term" value="C:membrane"/>
    <property type="evidence" value="ECO:0007669"/>
    <property type="project" value="InterPro"/>
</dbReference>
<dbReference type="GO" id="GO:0051539">
    <property type="term" value="F:4 iron, 4 sulfur cluster binding"/>
    <property type="evidence" value="ECO:0007669"/>
    <property type="project" value="UniProtKB-KW"/>
</dbReference>
<evidence type="ECO:0000313" key="14">
    <source>
        <dbReference type="EMBL" id="EGX68575.1"/>
    </source>
</evidence>
<dbReference type="PROSITE" id="PS51379">
    <property type="entry name" value="4FE4S_FER_2"/>
    <property type="match status" value="2"/>
</dbReference>
<evidence type="ECO:0000256" key="3">
    <source>
        <dbReference type="ARBA" id="ARBA00022719"/>
    </source>
</evidence>
<evidence type="ECO:0000256" key="1">
    <source>
        <dbReference type="ARBA" id="ARBA00022475"/>
    </source>
</evidence>
<feature type="domain" description="4Fe-4S ferredoxin-type" evidence="13">
    <location>
        <begin position="36"/>
        <end position="65"/>
    </location>
</feature>
<dbReference type="AlphaFoldDB" id="G1WL43"/>
<reference evidence="14 15" key="1">
    <citation type="submission" date="2011-06" db="EMBL/GenBank/DDBJ databases">
        <title>The Genome Sequence of Collinsella tanakaei YIT 12063.</title>
        <authorList>
            <consortium name="The Broad Institute Genome Sequencing Platform"/>
            <person name="Earl A."/>
            <person name="Ward D."/>
            <person name="Feldgarden M."/>
            <person name="Gevers D."/>
            <person name="Morotomi M."/>
            <person name="Young S.K."/>
            <person name="Zeng Q."/>
            <person name="Gargeya S."/>
            <person name="Fitzgerald M."/>
            <person name="Haas B."/>
            <person name="Abouelleil A."/>
            <person name="Alvarado L."/>
            <person name="Arachchi H.M."/>
            <person name="Berlin A."/>
            <person name="Brown A."/>
            <person name="Chapman S.B."/>
            <person name="Chen Z."/>
            <person name="Dunbar C."/>
            <person name="Freedman E."/>
            <person name="Gearin G."/>
            <person name="Gellesch M."/>
            <person name="Goldberg J."/>
            <person name="Griggs A."/>
            <person name="Gujja S."/>
            <person name="Heiman D."/>
            <person name="Howarth C."/>
            <person name="Larson L."/>
            <person name="Lui A."/>
            <person name="MacDonald P.J.P."/>
            <person name="Mehta T."/>
            <person name="Montmayeur A."/>
            <person name="Murphy C."/>
            <person name="Neiman D."/>
            <person name="Pearson M."/>
            <person name="Priest M."/>
            <person name="Roberts A."/>
            <person name="Saif S."/>
            <person name="Shea T."/>
            <person name="Shenoy N."/>
            <person name="Sisk P."/>
            <person name="Stolte C."/>
            <person name="Sykes S."/>
            <person name="Wortman J."/>
            <person name="Nusbaum C."/>
            <person name="Birren B."/>
        </authorList>
    </citation>
    <scope>NUCLEOTIDE SEQUENCE [LARGE SCALE GENOMIC DNA]</scope>
    <source>
        <strain evidence="14 15">YIT 12063</strain>
    </source>
</reference>
<feature type="region of interest" description="Disordered" evidence="12">
    <location>
        <begin position="123"/>
        <end position="191"/>
    </location>
</feature>
<dbReference type="Proteomes" id="UP000004830">
    <property type="component" value="Unassembled WGS sequence"/>
</dbReference>
<proteinExistence type="predicted"/>
<dbReference type="Gene3D" id="3.30.70.3270">
    <property type="match status" value="1"/>
</dbReference>
<dbReference type="InterPro" id="IPR017900">
    <property type="entry name" value="4Fe4S_Fe_S_CS"/>
</dbReference>
<keyword evidence="3" id="KW-0874">Quinone</keyword>
<keyword evidence="7" id="KW-0408">Iron</keyword>
<dbReference type="GO" id="GO:0016651">
    <property type="term" value="F:oxidoreductase activity, acting on NAD(P)H"/>
    <property type="evidence" value="ECO:0007669"/>
    <property type="project" value="InterPro"/>
</dbReference>
<dbReference type="STRING" id="742742.HMPREF9452_02056"/>
<comment type="caution">
    <text evidence="14">The sequence shown here is derived from an EMBL/GenBank/DDBJ whole genome shotgun (WGS) entry which is preliminary data.</text>
</comment>
<evidence type="ECO:0000256" key="2">
    <source>
        <dbReference type="ARBA" id="ARBA00022485"/>
    </source>
</evidence>
<evidence type="ECO:0000259" key="13">
    <source>
        <dbReference type="PROSITE" id="PS51379"/>
    </source>
</evidence>
<dbReference type="GO" id="GO:0046872">
    <property type="term" value="F:metal ion binding"/>
    <property type="evidence" value="ECO:0007669"/>
    <property type="project" value="UniProtKB-KW"/>
</dbReference>
<evidence type="ECO:0000256" key="6">
    <source>
        <dbReference type="ARBA" id="ARBA00022967"/>
    </source>
</evidence>
<keyword evidence="11" id="KW-0472">Membrane</keyword>
<dbReference type="Pfam" id="PF12838">
    <property type="entry name" value="Fer4_7"/>
    <property type="match status" value="1"/>
</dbReference>
<keyword evidence="6" id="KW-1278">Translocase</keyword>
<dbReference type="EMBL" id="ADLS01000030">
    <property type="protein sequence ID" value="EGX68575.1"/>
    <property type="molecule type" value="Genomic_DNA"/>
</dbReference>
<organism evidence="14 15">
    <name type="scientific">Collinsella tanakaei YIT 12063</name>
    <dbReference type="NCBI Taxonomy" id="742742"/>
    <lineage>
        <taxon>Bacteria</taxon>
        <taxon>Bacillati</taxon>
        <taxon>Actinomycetota</taxon>
        <taxon>Coriobacteriia</taxon>
        <taxon>Coriobacteriales</taxon>
        <taxon>Coriobacteriaceae</taxon>
        <taxon>Collinsella</taxon>
    </lineage>
</organism>
<keyword evidence="15" id="KW-1185">Reference proteome</keyword>
<dbReference type="GeneID" id="62759736"/>
<dbReference type="GO" id="GO:0048038">
    <property type="term" value="F:quinone binding"/>
    <property type="evidence" value="ECO:0007669"/>
    <property type="project" value="UniProtKB-KW"/>
</dbReference>
<evidence type="ECO:0000256" key="4">
    <source>
        <dbReference type="ARBA" id="ARBA00022723"/>
    </source>
</evidence>
<name>G1WL43_9ACTN</name>
<dbReference type="PANTHER" id="PTHR10849">
    <property type="entry name" value="NADH DEHYDROGENASE UBIQUINONE IRON-SULFUR PROTEIN 8, MITOCHONDRIAL"/>
    <property type="match status" value="1"/>
</dbReference>
<dbReference type="PATRIC" id="fig|742742.3.peg.2034"/>
<dbReference type="InterPro" id="IPR010226">
    <property type="entry name" value="NADH_quinone_OxRdtase_chainI"/>
</dbReference>